<dbReference type="AlphaFoldDB" id="A0A4Q5IYE6"/>
<comment type="caution">
    <text evidence="1">The sequence shown here is derived from an EMBL/GenBank/DDBJ whole genome shotgun (WGS) entry which is preliminary data.</text>
</comment>
<dbReference type="RefSeq" id="WP_129987998.1">
    <property type="nucleotide sequence ID" value="NZ_SDPU01000025.1"/>
</dbReference>
<reference evidence="1 2" key="1">
    <citation type="submission" date="2019-01" db="EMBL/GenBank/DDBJ databases">
        <title>Nocardioides guangzhouensis sp. nov., an actinobacterium isolated from soil.</title>
        <authorList>
            <person name="Fu Y."/>
            <person name="Cai Y."/>
            <person name="Lin Z."/>
            <person name="Chen P."/>
        </authorList>
    </citation>
    <scope>NUCLEOTIDE SEQUENCE [LARGE SCALE GENOMIC DNA]</scope>
    <source>
        <strain evidence="1 2">NBRC 105384</strain>
    </source>
</reference>
<keyword evidence="2" id="KW-1185">Reference proteome</keyword>
<dbReference type="Gene3D" id="3.90.1710.10">
    <property type="entry name" value="Enterococcus faecalis V583 domain"/>
    <property type="match status" value="1"/>
</dbReference>
<dbReference type="EMBL" id="SDPU01000025">
    <property type="protein sequence ID" value="RYU11180.1"/>
    <property type="molecule type" value="Genomic_DNA"/>
</dbReference>
<accession>A0A4Q5IYE6</accession>
<name>A0A4Q5IYE6_9ACTN</name>
<dbReference type="InterPro" id="IPR024033">
    <property type="entry name" value="OXTCase_su_AllG_h-dom"/>
</dbReference>
<evidence type="ECO:0000313" key="1">
    <source>
        <dbReference type="EMBL" id="RYU11180.1"/>
    </source>
</evidence>
<sequence length="463" mass="47667">MRLGTPTTVLTAGAELLADAVAQQAVDTRRVAWQPPEGDADALAAVMADPRRASANETALSRMLAAEASLVDVRPASEALGLGPGEFLHAGPPVTWERASGPMKGALIGAMLLEGLAETPEAAEAALAAGDGVAWEPCHHRGAVGPMAGVVTPSMWVFELRDDVHGNASWCSLNEGLGKVLRYGAYGPEVVDRLRWMGDVLGPLLQTAVRRTGAVDVKAIVAQMIQMGDEGHNRNRAGTLMFLREVLPALVDSGAPSDDVAEAVRFVAGNDHFFLNLVMPACKLQTRAAAGIDGSSVVTVMARNGTDFGIQVSGTGDAWFTAPANTPEGLYLGAYGPDDANPDIGDSAITETAGIGGMSMATAPAIVRFVGGSVPDALATTQRMYGITVGENPAFGIPILEFRGAPTGIDVTSVVRSGVLPQINTGMAGRVAGTGQVGAGLVTPPMACFTQALDALAARAQQP</sequence>
<dbReference type="Gene3D" id="3.90.1700.10">
    <property type="entry name" value="v583 domain like"/>
    <property type="match status" value="1"/>
</dbReference>
<dbReference type="Proteomes" id="UP000291189">
    <property type="component" value="Unassembled WGS sequence"/>
</dbReference>
<dbReference type="InterPro" id="IPR009499">
    <property type="entry name" value="AllG-like"/>
</dbReference>
<dbReference type="Gene3D" id="1.10.10.660">
    <property type="entry name" value="conserved protein of unknown function from Enterococcus faecalis V583"/>
    <property type="match status" value="1"/>
</dbReference>
<organism evidence="1 2">
    <name type="scientific">Nocardioides iriomotensis</name>
    <dbReference type="NCBI Taxonomy" id="715784"/>
    <lineage>
        <taxon>Bacteria</taxon>
        <taxon>Bacillati</taxon>
        <taxon>Actinomycetota</taxon>
        <taxon>Actinomycetes</taxon>
        <taxon>Propionibacteriales</taxon>
        <taxon>Nocardioidaceae</taxon>
        <taxon>Nocardioides</taxon>
    </lineage>
</organism>
<protein>
    <submittedName>
        <fullName evidence="1">DUF1116 domain-containing protein</fullName>
    </submittedName>
</protein>
<dbReference type="OrthoDB" id="6193532at2"/>
<evidence type="ECO:0000313" key="2">
    <source>
        <dbReference type="Proteomes" id="UP000291189"/>
    </source>
</evidence>
<dbReference type="Pfam" id="PF06545">
    <property type="entry name" value="AllG"/>
    <property type="match status" value="1"/>
</dbReference>
<proteinExistence type="predicted"/>
<gene>
    <name evidence="1" type="ORF">ETU37_14165</name>
</gene>